<evidence type="ECO:0000313" key="3">
    <source>
        <dbReference type="Proteomes" id="UP000467840"/>
    </source>
</evidence>
<comment type="caution">
    <text evidence="2">The sequence shown here is derived from an EMBL/GenBank/DDBJ whole genome shotgun (WGS) entry which is preliminary data.</text>
</comment>
<evidence type="ECO:0008006" key="4">
    <source>
        <dbReference type="Google" id="ProtNLM"/>
    </source>
</evidence>
<dbReference type="CDD" id="cd09272">
    <property type="entry name" value="RNase_HI_RT_Ty1"/>
    <property type="match status" value="1"/>
</dbReference>
<accession>A0A6A6MT05</accession>
<organism evidence="2 3">
    <name type="scientific">Hevea brasiliensis</name>
    <name type="common">Para rubber tree</name>
    <name type="synonym">Siphonia brasiliensis</name>
    <dbReference type="NCBI Taxonomy" id="3981"/>
    <lineage>
        <taxon>Eukaryota</taxon>
        <taxon>Viridiplantae</taxon>
        <taxon>Streptophyta</taxon>
        <taxon>Embryophyta</taxon>
        <taxon>Tracheophyta</taxon>
        <taxon>Spermatophyta</taxon>
        <taxon>Magnoliopsida</taxon>
        <taxon>eudicotyledons</taxon>
        <taxon>Gunneridae</taxon>
        <taxon>Pentapetalae</taxon>
        <taxon>rosids</taxon>
        <taxon>fabids</taxon>
        <taxon>Malpighiales</taxon>
        <taxon>Euphorbiaceae</taxon>
        <taxon>Crotonoideae</taxon>
        <taxon>Micrandreae</taxon>
        <taxon>Hevea</taxon>
    </lineage>
</organism>
<evidence type="ECO:0000313" key="1">
    <source>
        <dbReference type="EMBL" id="KAF2317001.1"/>
    </source>
</evidence>
<protein>
    <recommendedName>
        <fullName evidence="4">Reverse transcriptase Ty1/copia-type domain-containing protein</fullName>
    </recommendedName>
</protein>
<evidence type="ECO:0000313" key="2">
    <source>
        <dbReference type="EMBL" id="KAF2317002.1"/>
    </source>
</evidence>
<name>A0A6A6MT05_HEVBR</name>
<dbReference type="PANTHER" id="PTHR11439">
    <property type="entry name" value="GAG-POL-RELATED RETROTRANSPOSON"/>
    <property type="match status" value="1"/>
</dbReference>
<dbReference type="EMBL" id="JAAGAX010000004">
    <property type="protein sequence ID" value="KAF2317001.1"/>
    <property type="molecule type" value="Genomic_DNA"/>
</dbReference>
<dbReference type="AlphaFoldDB" id="A0A6A6MT05"/>
<proteinExistence type="predicted"/>
<dbReference type="Proteomes" id="UP000467840">
    <property type="component" value="Chromosome 6"/>
</dbReference>
<gene>
    <name evidence="1" type="ORF">GH714_010248</name>
    <name evidence="2" type="ORF">GH714_010263</name>
</gene>
<dbReference type="PANTHER" id="PTHR11439:SF450">
    <property type="entry name" value="REVERSE TRANSCRIPTASE TY1_COPIA-TYPE DOMAIN-CONTAINING PROTEIN"/>
    <property type="match status" value="1"/>
</dbReference>
<dbReference type="EMBL" id="JAAGAX010000004">
    <property type="protein sequence ID" value="KAF2317002.1"/>
    <property type="molecule type" value="Genomic_DNA"/>
</dbReference>
<sequence length="179" mass="20287">MKRLLRYLQYTSSHGLFLAKDSDVQLQCYSDSDWGGDPDDRRSTSGYGIFMGRNFISWMAKKQPTIALSSTENEYKAIANTKAEILWLNSLLTKLGFPPKSLAILWCDNIGAIYLTANPVFHARTKHIELDYHFVHEQVAKAKSSSIDLIEEVRARFDSSCRYAITAAMHPSHILPIES</sequence>
<reference evidence="2 3" key="1">
    <citation type="journal article" date="2020" name="Mol. Plant">
        <title>The Chromosome-Based Rubber Tree Genome Provides New Insights into Spurge Genome Evolution and Rubber Biosynthesis.</title>
        <authorList>
            <person name="Liu J."/>
            <person name="Shi C."/>
            <person name="Shi C.C."/>
            <person name="Li W."/>
            <person name="Zhang Q.J."/>
            <person name="Zhang Y."/>
            <person name="Li K."/>
            <person name="Lu H.F."/>
            <person name="Shi C."/>
            <person name="Zhu S.T."/>
            <person name="Xiao Z.Y."/>
            <person name="Nan H."/>
            <person name="Yue Y."/>
            <person name="Zhu X.G."/>
            <person name="Wu Y."/>
            <person name="Hong X.N."/>
            <person name="Fan G.Y."/>
            <person name="Tong Y."/>
            <person name="Zhang D."/>
            <person name="Mao C.L."/>
            <person name="Liu Y.L."/>
            <person name="Hao S.J."/>
            <person name="Liu W.Q."/>
            <person name="Lv M.Q."/>
            <person name="Zhang H.B."/>
            <person name="Liu Y."/>
            <person name="Hu-Tang G.R."/>
            <person name="Wang J.P."/>
            <person name="Wang J.H."/>
            <person name="Sun Y.H."/>
            <person name="Ni S.B."/>
            <person name="Chen W.B."/>
            <person name="Zhang X.C."/>
            <person name="Jiao Y.N."/>
            <person name="Eichler E.E."/>
            <person name="Li G.H."/>
            <person name="Liu X."/>
            <person name="Gao L.Z."/>
        </authorList>
    </citation>
    <scope>NUCLEOTIDE SEQUENCE [LARGE SCALE GENOMIC DNA]</scope>
    <source>
        <strain evidence="3">cv. GT1</strain>
        <tissue evidence="2">Leaf</tissue>
    </source>
</reference>
<keyword evidence="3" id="KW-1185">Reference proteome</keyword>